<dbReference type="InterPro" id="IPR036249">
    <property type="entry name" value="Thioredoxin-like_sf"/>
</dbReference>
<dbReference type="AlphaFoldDB" id="I2GWP0"/>
<dbReference type="PROSITE" id="PS51352">
    <property type="entry name" value="THIOREDOXIN_2"/>
    <property type="match status" value="1"/>
</dbReference>
<dbReference type="EC" id="5.3.4.1" evidence="4"/>
<feature type="signal peptide" evidence="9">
    <location>
        <begin position="1"/>
        <end position="21"/>
    </location>
</feature>
<dbReference type="GO" id="GO:0005788">
    <property type="term" value="C:endoplasmic reticulum lumen"/>
    <property type="evidence" value="ECO:0007669"/>
    <property type="project" value="UniProtKB-SubCell"/>
</dbReference>
<dbReference type="eggNOG" id="KOG0190">
    <property type="taxonomic scope" value="Eukaryota"/>
</dbReference>
<comment type="similarity">
    <text evidence="3">Belongs to the protein disulfide isomerase family.</text>
</comment>
<dbReference type="Pfam" id="PF00085">
    <property type="entry name" value="Thioredoxin"/>
    <property type="match status" value="2"/>
</dbReference>
<dbReference type="GO" id="GO:0006457">
    <property type="term" value="P:protein folding"/>
    <property type="evidence" value="ECO:0007669"/>
    <property type="project" value="TreeGrafter"/>
</dbReference>
<reference evidence="11 12" key="1">
    <citation type="journal article" date="2011" name="Proc. Natl. Acad. Sci. U.S.A.">
        <title>Evolutionary erosion of yeast sex chromosomes by mating-type switching accidents.</title>
        <authorList>
            <person name="Gordon J.L."/>
            <person name="Armisen D."/>
            <person name="Proux-Wera E."/>
            <person name="Oheigeartaigh S.S."/>
            <person name="Byrne K.P."/>
            <person name="Wolfe K.H."/>
        </authorList>
    </citation>
    <scope>NUCLEOTIDE SEQUENCE [LARGE SCALE GENOMIC DNA]</scope>
    <source>
        <strain evidence="12">ATCC 34711 / CBS 6284 / DSM 70876 / NBRC 10599 / NRRL Y-10934 / UCD 77-7</strain>
    </source>
</reference>
<protein>
    <recommendedName>
        <fullName evidence="4">protein disulfide-isomerase</fullName>
        <ecNumber evidence="4">5.3.4.1</ecNumber>
    </recommendedName>
</protein>
<dbReference type="CDD" id="cd02982">
    <property type="entry name" value="PDI_b'_family"/>
    <property type="match status" value="1"/>
</dbReference>
<dbReference type="InterPro" id="IPR013766">
    <property type="entry name" value="Thioredoxin_domain"/>
</dbReference>
<evidence type="ECO:0000256" key="4">
    <source>
        <dbReference type="ARBA" id="ARBA00012723"/>
    </source>
</evidence>
<evidence type="ECO:0000256" key="5">
    <source>
        <dbReference type="ARBA" id="ARBA00022824"/>
    </source>
</evidence>
<proteinExistence type="inferred from homology"/>
<dbReference type="Pfam" id="PF13848">
    <property type="entry name" value="Thioredoxin_6"/>
    <property type="match status" value="1"/>
</dbReference>
<feature type="compositionally biased region" description="Low complexity" evidence="8">
    <location>
        <begin position="568"/>
        <end position="586"/>
    </location>
</feature>
<name>I2GWP0_HENB6</name>
<dbReference type="PANTHER" id="PTHR18929">
    <property type="entry name" value="PROTEIN DISULFIDE ISOMERASE"/>
    <property type="match status" value="1"/>
</dbReference>
<dbReference type="OrthoDB" id="427280at2759"/>
<keyword evidence="7" id="KW-0676">Redox-active center</keyword>
<dbReference type="RefSeq" id="XP_004178061.1">
    <property type="nucleotide sequence ID" value="XM_004178013.1"/>
</dbReference>
<comment type="catalytic activity">
    <reaction evidence="1">
        <text>Catalyzes the rearrangement of -S-S- bonds in proteins.</text>
        <dbReference type="EC" id="5.3.4.1"/>
    </reaction>
</comment>
<evidence type="ECO:0000313" key="11">
    <source>
        <dbReference type="EMBL" id="CCH58542.1"/>
    </source>
</evidence>
<dbReference type="PANTHER" id="PTHR18929:SF132">
    <property type="entry name" value="PROTEIN DISULFIDE-ISOMERASE A3"/>
    <property type="match status" value="1"/>
</dbReference>
<evidence type="ECO:0000256" key="7">
    <source>
        <dbReference type="ARBA" id="ARBA00023284"/>
    </source>
</evidence>
<dbReference type="SUPFAM" id="SSF52833">
    <property type="entry name" value="Thioredoxin-like"/>
    <property type="match status" value="4"/>
</dbReference>
<organism evidence="11 12">
    <name type="scientific">Henningerozyma blattae (strain ATCC 34711 / CBS 6284 / DSM 70876 / NBRC 10599 / NRRL Y-10934 / UCD 77-7)</name>
    <name type="common">Yeast</name>
    <name type="synonym">Tetrapisispora blattae</name>
    <dbReference type="NCBI Taxonomy" id="1071380"/>
    <lineage>
        <taxon>Eukaryota</taxon>
        <taxon>Fungi</taxon>
        <taxon>Dikarya</taxon>
        <taxon>Ascomycota</taxon>
        <taxon>Saccharomycotina</taxon>
        <taxon>Saccharomycetes</taxon>
        <taxon>Saccharomycetales</taxon>
        <taxon>Saccharomycetaceae</taxon>
        <taxon>Henningerozyma</taxon>
    </lineage>
</organism>
<feature type="region of interest" description="Disordered" evidence="8">
    <location>
        <begin position="549"/>
        <end position="615"/>
    </location>
</feature>
<evidence type="ECO:0000256" key="2">
    <source>
        <dbReference type="ARBA" id="ARBA00004319"/>
    </source>
</evidence>
<keyword evidence="6" id="KW-0413">Isomerase</keyword>
<evidence type="ECO:0000256" key="6">
    <source>
        <dbReference type="ARBA" id="ARBA00023235"/>
    </source>
</evidence>
<comment type="subcellular location">
    <subcellularLocation>
        <location evidence="2">Endoplasmic reticulum lumen</location>
    </subcellularLocation>
</comment>
<dbReference type="EMBL" id="HE806316">
    <property type="protein sequence ID" value="CCH58542.1"/>
    <property type="molecule type" value="Genomic_DNA"/>
</dbReference>
<accession>I2GWP0</accession>
<feature type="domain" description="Thioredoxin" evidence="10">
    <location>
        <begin position="13"/>
        <end position="139"/>
    </location>
</feature>
<dbReference type="GO" id="GO:0003756">
    <property type="term" value="F:protein disulfide isomerase activity"/>
    <property type="evidence" value="ECO:0007669"/>
    <property type="project" value="UniProtKB-EC"/>
</dbReference>
<keyword evidence="12" id="KW-1185">Reference proteome</keyword>
<evidence type="ECO:0000256" key="8">
    <source>
        <dbReference type="SAM" id="MobiDB-lite"/>
    </source>
</evidence>
<dbReference type="CDD" id="cd02961">
    <property type="entry name" value="PDI_a_family"/>
    <property type="match status" value="1"/>
</dbReference>
<dbReference type="OMA" id="FRSKHEP"/>
<evidence type="ECO:0000256" key="9">
    <source>
        <dbReference type="SAM" id="SignalP"/>
    </source>
</evidence>
<evidence type="ECO:0000259" key="10">
    <source>
        <dbReference type="PROSITE" id="PS51352"/>
    </source>
</evidence>
<dbReference type="Proteomes" id="UP000002866">
    <property type="component" value="Chromosome 1"/>
</dbReference>
<dbReference type="Gene3D" id="3.40.30.10">
    <property type="entry name" value="Glutaredoxin"/>
    <property type="match status" value="4"/>
</dbReference>
<sequence>MRFSKFSLLASVLYSITPALGSAIAPEDSKVIQLNANNFDETVKGTKLTMVEFFAPWCFYSNAMINEYVNAANSLNSDDILFTQVNCESEENIEFCENMEIDVYPTIKIFRNINIEEPLDFVGHRTADNFITTLQSLLSAPVTIINSDEELQNFIDNSDKTIIANIGGIEGLNETFYEAAQNNTLDFDFILYPKENITEAEKELLVYVKEDDPEYDGSYSVASYPSYSFYKLVANKELLMVWVNGQTLPVIGELNGENFMYYVNGNTPLAYLFYVVREEFMDYLSVLKPLAMKYRHQLNFVGVDALKFGKQVENLNLLPNFPLFAIHNMTNNRKYSFDQISPEEYANITEPLKIDHNDIRDLVEKFMNGTADPVIGTEPVPETQENTFVYQLVGTTHDDFVRDNERDIIVNYYSPWDEGSKQTNPLFDKAAELLYPYSDKIGFAKINAFNNDILSVNVDKFPTIALYPAGSNGTEIIYFNTSKSVEHFCDFAEEYSKNDIPGKSVFAEYKKKVFKETDVEGDLAINEDPEQVVVNAGEPVDESAKEVEQLEELVQESDPAQVSEAAQESEPVQEQVLEQVQEVPEFQESDDIKVEQAQTQAEESVSEAVEIQDEL</sequence>
<gene>
    <name evidence="11" type="primary">TBLA0A07520</name>
    <name evidence="11" type="ORF">TBLA_0A07520</name>
</gene>
<feature type="chain" id="PRO_5003659327" description="protein disulfide-isomerase" evidence="9">
    <location>
        <begin position="22"/>
        <end position="615"/>
    </location>
</feature>
<dbReference type="STRING" id="1071380.I2GWP0"/>
<keyword evidence="9" id="KW-0732">Signal</keyword>
<keyword evidence="5" id="KW-0256">Endoplasmic reticulum</keyword>
<dbReference type="KEGG" id="tbl:TBLA_0A07520"/>
<evidence type="ECO:0000256" key="3">
    <source>
        <dbReference type="ARBA" id="ARBA00006347"/>
    </source>
</evidence>
<dbReference type="InParanoid" id="I2GWP0"/>
<dbReference type="GeneID" id="14492714"/>
<evidence type="ECO:0000256" key="1">
    <source>
        <dbReference type="ARBA" id="ARBA00001182"/>
    </source>
</evidence>
<dbReference type="GO" id="GO:0034976">
    <property type="term" value="P:response to endoplasmic reticulum stress"/>
    <property type="evidence" value="ECO:0007669"/>
    <property type="project" value="TreeGrafter"/>
</dbReference>
<evidence type="ECO:0000313" key="12">
    <source>
        <dbReference type="Proteomes" id="UP000002866"/>
    </source>
</evidence>
<dbReference type="HOGENOM" id="CLU_025879_5_0_1"/>